<sequence length="533" mass="54824">MKEPAEPSSPPSAAQLHAALLDYFSAPGKYQLTLRQPTVLFASVRDILQLAVGRTQPAGVAPAEAAALHEAAMFFIRAALLYPGADHYAVLGLPSRTEPVELKERYRLLMRLTHPDFTTGPAAAWSADAAVRVNRAYEVLSSPVQRREYDEQLAGVGVPPRADAPPPKTAYPPAAARRHKTWQVNPVAAWGLALSMGTLGIWALLPDSETTHLVQKSPQRTSLPAPAAPMPSEPAALVPTESLPQAASPALPLVADGAPAVPVDIRPPAVATDGPTVARAPLPDAPIQRVAPPATSAAPAVAAVAPPAAAPALAARPPSPAAPRPAVATAAAPGQPPAPVGVPPNVPTAAELAAAHRRAVAQGARPPGEGAAVAPPAPVAASRGFEAGVPPPPAPVVAAVPPPPVAAPRPAAGPQAPALSDAQPLLTQLLQQLETGSGDQLLRLLESDARQAPPAQALSRQYEQLVRGARPVRPSNVEFKGETRDGVLLVTVRVRLHAGEPTIGSHGERLLLRAEFQSRGGKVLLTGLSGAQD</sequence>
<gene>
    <name evidence="3" type="ORF">IM787_17775</name>
</gene>
<dbReference type="SUPFAM" id="SSF46565">
    <property type="entry name" value="Chaperone J-domain"/>
    <property type="match status" value="1"/>
</dbReference>
<feature type="compositionally biased region" description="Low complexity" evidence="1">
    <location>
        <begin position="360"/>
        <end position="374"/>
    </location>
</feature>
<protein>
    <submittedName>
        <fullName evidence="3">J domain-containing protein</fullName>
    </submittedName>
</protein>
<feature type="region of interest" description="Disordered" evidence="1">
    <location>
        <begin position="312"/>
        <end position="376"/>
    </location>
</feature>
<evidence type="ECO:0000259" key="2">
    <source>
        <dbReference type="PROSITE" id="PS50076"/>
    </source>
</evidence>
<reference evidence="3 4" key="1">
    <citation type="submission" date="2020-10" db="EMBL/GenBank/DDBJ databases">
        <title>Ramlibacter sp. HM2 16S ribosomal RNA gene Genome sequencing and assembly.</title>
        <authorList>
            <person name="Kang M."/>
        </authorList>
    </citation>
    <scope>NUCLEOTIDE SEQUENCE [LARGE SCALE GENOMIC DNA]</scope>
    <source>
        <strain evidence="3 4">HM2</strain>
    </source>
</reference>
<dbReference type="InterPro" id="IPR053232">
    <property type="entry name" value="DnaJ_C/III_chloroplastic"/>
</dbReference>
<accession>A0ABR9S7L3</accession>
<feature type="compositionally biased region" description="Low complexity" evidence="1">
    <location>
        <begin position="324"/>
        <end position="333"/>
    </location>
</feature>
<evidence type="ECO:0000313" key="4">
    <source>
        <dbReference type="Proteomes" id="UP000806285"/>
    </source>
</evidence>
<dbReference type="Proteomes" id="UP000806285">
    <property type="component" value="Unassembled WGS sequence"/>
</dbReference>
<evidence type="ECO:0000313" key="3">
    <source>
        <dbReference type="EMBL" id="MBE7369419.1"/>
    </source>
</evidence>
<dbReference type="PROSITE" id="PS50076">
    <property type="entry name" value="DNAJ_2"/>
    <property type="match status" value="1"/>
</dbReference>
<dbReference type="CDD" id="cd06257">
    <property type="entry name" value="DnaJ"/>
    <property type="match status" value="1"/>
</dbReference>
<dbReference type="PANTHER" id="PTHR45090:SF4">
    <property type="entry name" value="J DOMAIN-CONTAINING PROTEIN"/>
    <property type="match status" value="1"/>
</dbReference>
<keyword evidence="4" id="KW-1185">Reference proteome</keyword>
<feature type="compositionally biased region" description="Pro residues" evidence="1">
    <location>
        <begin position="334"/>
        <end position="346"/>
    </location>
</feature>
<dbReference type="Gene3D" id="1.10.287.110">
    <property type="entry name" value="DnaJ domain"/>
    <property type="match status" value="1"/>
</dbReference>
<dbReference type="InterPro" id="IPR036869">
    <property type="entry name" value="J_dom_sf"/>
</dbReference>
<dbReference type="PANTHER" id="PTHR45090">
    <property type="entry name" value="CHAPERONE PROTEIN DNAJ 20 CHLOROPLASTIC"/>
    <property type="match status" value="1"/>
</dbReference>
<feature type="domain" description="J" evidence="2">
    <location>
        <begin position="86"/>
        <end position="153"/>
    </location>
</feature>
<organism evidence="3 4">
    <name type="scientific">Ramlibacter pallidus</name>
    <dbReference type="NCBI Taxonomy" id="2780087"/>
    <lineage>
        <taxon>Bacteria</taxon>
        <taxon>Pseudomonadati</taxon>
        <taxon>Pseudomonadota</taxon>
        <taxon>Betaproteobacteria</taxon>
        <taxon>Burkholderiales</taxon>
        <taxon>Comamonadaceae</taxon>
        <taxon>Ramlibacter</taxon>
    </lineage>
</organism>
<proteinExistence type="predicted"/>
<name>A0ABR9S7L3_9BURK</name>
<dbReference type="SMART" id="SM00271">
    <property type="entry name" value="DnaJ"/>
    <property type="match status" value="1"/>
</dbReference>
<dbReference type="InterPro" id="IPR001623">
    <property type="entry name" value="DnaJ_domain"/>
</dbReference>
<evidence type="ECO:0000256" key="1">
    <source>
        <dbReference type="SAM" id="MobiDB-lite"/>
    </source>
</evidence>
<dbReference type="Pfam" id="PF00226">
    <property type="entry name" value="DnaJ"/>
    <property type="match status" value="1"/>
</dbReference>
<comment type="caution">
    <text evidence="3">The sequence shown here is derived from an EMBL/GenBank/DDBJ whole genome shotgun (WGS) entry which is preliminary data.</text>
</comment>
<dbReference type="EMBL" id="JADDIV010000005">
    <property type="protein sequence ID" value="MBE7369419.1"/>
    <property type="molecule type" value="Genomic_DNA"/>
</dbReference>
<dbReference type="RefSeq" id="WP_193678048.1">
    <property type="nucleotide sequence ID" value="NZ_JADDIV010000005.1"/>
</dbReference>